<evidence type="ECO:0008006" key="4">
    <source>
        <dbReference type="Google" id="ProtNLM"/>
    </source>
</evidence>
<gene>
    <name evidence="2" type="ORF">HGB41_17935</name>
</gene>
<keyword evidence="1" id="KW-0472">Membrane</keyword>
<keyword evidence="1" id="KW-1133">Transmembrane helix</keyword>
<protein>
    <recommendedName>
        <fullName evidence="4">DUF304 domain-containing protein</fullName>
    </recommendedName>
</protein>
<keyword evidence="1" id="KW-0812">Transmembrane</keyword>
<name>A0A7Y2P0E5_9BURK</name>
<sequence length="160" mass="17549">MELDKAATAAQAHVIGVKSWLAYAGVVALAVVLFAGALPLAFMWNEIAAAGVLAVSALLVAYRFLLVRSVQLYYDDVGVWVHSGVLPWKKGVSGVKWRDMDDATYVNGFVSWATRSYTVRIGHRFTKGSEIVLHNIARGRQAVETVNAVHQEMIRSGEFE</sequence>
<accession>A0A7Y2P0E5</accession>
<keyword evidence="3" id="KW-1185">Reference proteome</keyword>
<evidence type="ECO:0000313" key="2">
    <source>
        <dbReference type="EMBL" id="NNG24867.1"/>
    </source>
</evidence>
<evidence type="ECO:0000313" key="3">
    <source>
        <dbReference type="Proteomes" id="UP000533905"/>
    </source>
</evidence>
<organism evidence="2 3">
    <name type="scientific">Telluria aromaticivorans</name>
    <dbReference type="NCBI Taxonomy" id="2725995"/>
    <lineage>
        <taxon>Bacteria</taxon>
        <taxon>Pseudomonadati</taxon>
        <taxon>Pseudomonadota</taxon>
        <taxon>Betaproteobacteria</taxon>
        <taxon>Burkholderiales</taxon>
        <taxon>Oxalobacteraceae</taxon>
        <taxon>Telluria group</taxon>
        <taxon>Telluria</taxon>
    </lineage>
</organism>
<comment type="caution">
    <text evidence="2">The sequence shown here is derived from an EMBL/GenBank/DDBJ whole genome shotgun (WGS) entry which is preliminary data.</text>
</comment>
<feature type="transmembrane region" description="Helical" evidence="1">
    <location>
        <begin position="20"/>
        <end position="41"/>
    </location>
</feature>
<dbReference type="Proteomes" id="UP000533905">
    <property type="component" value="Unassembled WGS sequence"/>
</dbReference>
<proteinExistence type="predicted"/>
<evidence type="ECO:0000256" key="1">
    <source>
        <dbReference type="SAM" id="Phobius"/>
    </source>
</evidence>
<dbReference type="RefSeq" id="WP_171086971.1">
    <property type="nucleotide sequence ID" value="NZ_JABAIV010000007.1"/>
</dbReference>
<feature type="transmembrane region" description="Helical" evidence="1">
    <location>
        <begin position="47"/>
        <end position="65"/>
    </location>
</feature>
<dbReference type="EMBL" id="JABAIV010000007">
    <property type="protein sequence ID" value="NNG24867.1"/>
    <property type="molecule type" value="Genomic_DNA"/>
</dbReference>
<reference evidence="2 3" key="1">
    <citation type="submission" date="2020-04" db="EMBL/GenBank/DDBJ databases">
        <title>Massilia sp. nov., a cold adapted bacteria isolated from Arctic soil.</title>
        <authorList>
            <person name="Son J."/>
            <person name="Ka J.-O."/>
        </authorList>
    </citation>
    <scope>NUCLEOTIDE SEQUENCE [LARGE SCALE GENOMIC DNA]</scope>
    <source>
        <strain evidence="2 3">ML15P13</strain>
    </source>
</reference>
<dbReference type="AlphaFoldDB" id="A0A7Y2P0E5"/>